<keyword evidence="3" id="KW-1185">Reference proteome</keyword>
<feature type="compositionally biased region" description="Low complexity" evidence="1">
    <location>
        <begin position="141"/>
        <end position="165"/>
    </location>
</feature>
<feature type="region of interest" description="Disordered" evidence="1">
    <location>
        <begin position="130"/>
        <end position="171"/>
    </location>
</feature>
<protein>
    <submittedName>
        <fullName evidence="2">Uncharacterized protein</fullName>
    </submittedName>
</protein>
<dbReference type="EMBL" id="CP039347">
    <property type="protein sequence ID" value="QCD87810.1"/>
    <property type="molecule type" value="Genomic_DNA"/>
</dbReference>
<reference evidence="2 3" key="1">
    <citation type="submission" date="2019-04" db="EMBL/GenBank/DDBJ databases">
        <title>An improved genome assembly and genetic linkage map for asparagus bean, Vigna unguiculata ssp. sesquipedialis.</title>
        <authorList>
            <person name="Xia Q."/>
            <person name="Zhang R."/>
            <person name="Dong Y."/>
        </authorList>
    </citation>
    <scope>NUCLEOTIDE SEQUENCE [LARGE SCALE GENOMIC DNA]</scope>
    <source>
        <tissue evidence="2">Leaf</tissue>
    </source>
</reference>
<dbReference type="AlphaFoldDB" id="A0A4D6LH24"/>
<evidence type="ECO:0000313" key="2">
    <source>
        <dbReference type="EMBL" id="QCD87810.1"/>
    </source>
</evidence>
<proteinExistence type="predicted"/>
<feature type="compositionally biased region" description="Basic residues" evidence="1">
    <location>
        <begin position="130"/>
        <end position="140"/>
    </location>
</feature>
<accession>A0A4D6LH24</accession>
<sequence length="186" mass="20400">MNADRPLPPPVPTLLPTSCHRRPWVFVASISSSISLYRSISLQATCTSIRLATIHEAIATPHPRKMQQVHHASKEKNETSTAAPGVERNATHHHAWSRTPLTKHSSTFTRSLSRESTSCNYIINTYMHKQRSRNQLKHASSRSGTLGSRSGMSGSRSGMPGSRSGKQIYSFGSGVTGAEKRLYGFG</sequence>
<organism evidence="2 3">
    <name type="scientific">Vigna unguiculata</name>
    <name type="common">Cowpea</name>
    <dbReference type="NCBI Taxonomy" id="3917"/>
    <lineage>
        <taxon>Eukaryota</taxon>
        <taxon>Viridiplantae</taxon>
        <taxon>Streptophyta</taxon>
        <taxon>Embryophyta</taxon>
        <taxon>Tracheophyta</taxon>
        <taxon>Spermatophyta</taxon>
        <taxon>Magnoliopsida</taxon>
        <taxon>eudicotyledons</taxon>
        <taxon>Gunneridae</taxon>
        <taxon>Pentapetalae</taxon>
        <taxon>rosids</taxon>
        <taxon>fabids</taxon>
        <taxon>Fabales</taxon>
        <taxon>Fabaceae</taxon>
        <taxon>Papilionoideae</taxon>
        <taxon>50 kb inversion clade</taxon>
        <taxon>NPAAA clade</taxon>
        <taxon>indigoferoid/millettioid clade</taxon>
        <taxon>Phaseoleae</taxon>
        <taxon>Vigna</taxon>
    </lineage>
</organism>
<gene>
    <name evidence="2" type="ORF">DEO72_LG3g2350</name>
</gene>
<feature type="region of interest" description="Disordered" evidence="1">
    <location>
        <begin position="63"/>
        <end position="99"/>
    </location>
</feature>
<name>A0A4D6LH24_VIGUN</name>
<evidence type="ECO:0000313" key="3">
    <source>
        <dbReference type="Proteomes" id="UP000501690"/>
    </source>
</evidence>
<evidence type="ECO:0000256" key="1">
    <source>
        <dbReference type="SAM" id="MobiDB-lite"/>
    </source>
</evidence>
<dbReference type="Proteomes" id="UP000501690">
    <property type="component" value="Linkage Group LG3"/>
</dbReference>